<dbReference type="eggNOG" id="COG2847">
    <property type="taxonomic scope" value="Bacteria"/>
</dbReference>
<reference evidence="2 3" key="1">
    <citation type="journal article" date="2010" name="Stand. Genomic Sci.">
        <title>Complete genome sequence of Ferrimonas balearica type strain (PAT).</title>
        <authorList>
            <person name="Nolan M."/>
            <person name="Sikorski J."/>
            <person name="Davenport K."/>
            <person name="Lucas S."/>
            <person name="Glavina Del Rio T."/>
            <person name="Tice H."/>
            <person name="Cheng J."/>
            <person name="Goodwin L."/>
            <person name="Pitluck S."/>
            <person name="Liolios K."/>
            <person name="Ivanova N."/>
            <person name="Mavromatis K."/>
            <person name="Ovchinnikova G."/>
            <person name="Pati A."/>
            <person name="Chen A."/>
            <person name="Palaniappan K."/>
            <person name="Land M."/>
            <person name="Hauser L."/>
            <person name="Chang Y."/>
            <person name="Jeffries C."/>
            <person name="Tapia R."/>
            <person name="Brettin T."/>
            <person name="Detter J."/>
            <person name="Han C."/>
            <person name="Yasawong M."/>
            <person name="Rohde M."/>
            <person name="Tindall B."/>
            <person name="Goker M."/>
            <person name="Woyke T."/>
            <person name="Bristow J."/>
            <person name="Eisen J."/>
            <person name="Markowitz V."/>
            <person name="Hugenholtz P."/>
            <person name="Kyrpides N."/>
            <person name="Klenk H."/>
            <person name="Lapidus A."/>
        </authorList>
    </citation>
    <scope>NUCLEOTIDE SEQUENCE [LARGE SCALE GENOMIC DNA]</scope>
    <source>
        <strain evidence="3">DSM 9799 / CCM 4581 / KCTC 23876 / PAT</strain>
    </source>
</reference>
<evidence type="ECO:0000313" key="2">
    <source>
        <dbReference type="EMBL" id="ADN77489.1"/>
    </source>
</evidence>
<dbReference type="PANTHER" id="PTHR36302">
    <property type="entry name" value="BLR7088 PROTEIN"/>
    <property type="match status" value="1"/>
</dbReference>
<keyword evidence="3" id="KW-1185">Reference proteome</keyword>
<dbReference type="STRING" id="550540.Fbal_3290"/>
<dbReference type="InterPro" id="IPR036182">
    <property type="entry name" value="PCuAC_sf"/>
</dbReference>
<dbReference type="AlphaFoldDB" id="E1SWM7"/>
<gene>
    <name evidence="2" type="ordered locus">Fbal_3290</name>
</gene>
<evidence type="ECO:0008006" key="4">
    <source>
        <dbReference type="Google" id="ProtNLM"/>
    </source>
</evidence>
<organism evidence="2 3">
    <name type="scientific">Ferrimonas balearica (strain DSM 9799 / CCM 4581 / KCTC 23876 / PAT)</name>
    <dbReference type="NCBI Taxonomy" id="550540"/>
    <lineage>
        <taxon>Bacteria</taxon>
        <taxon>Pseudomonadati</taxon>
        <taxon>Pseudomonadota</taxon>
        <taxon>Gammaproteobacteria</taxon>
        <taxon>Alteromonadales</taxon>
        <taxon>Ferrimonadaceae</taxon>
        <taxon>Ferrimonas</taxon>
    </lineage>
</organism>
<sequence length="151" mass="16618">MMFKRLFGFFPLLCALPAMAAIEVSDPQVRAMPPSVPNTAGYLVLTSTDKDDALVGARCEGVKTTELHTLLQQDGMMKMRPVEAIELKAGDAVALTEGGYHLMMMGLQQPLEEGKTLSCELRFRYAAPQSVAFTVTRMGGEDEGHHHHHHH</sequence>
<dbReference type="EMBL" id="CP002209">
    <property type="protein sequence ID" value="ADN77489.1"/>
    <property type="molecule type" value="Genomic_DNA"/>
</dbReference>
<accession>E1SWM7</accession>
<feature type="signal peptide" evidence="1">
    <location>
        <begin position="1"/>
        <end position="20"/>
    </location>
</feature>
<dbReference type="InterPro" id="IPR058248">
    <property type="entry name" value="Lxx211020-like"/>
</dbReference>
<protein>
    <recommendedName>
        <fullName evidence="4">Copper chaperone PCu(A)C</fullName>
    </recommendedName>
</protein>
<feature type="chain" id="PRO_5003151255" description="Copper chaperone PCu(A)C" evidence="1">
    <location>
        <begin position="21"/>
        <end position="151"/>
    </location>
</feature>
<evidence type="ECO:0000256" key="1">
    <source>
        <dbReference type="SAM" id="SignalP"/>
    </source>
</evidence>
<dbReference type="Gene3D" id="2.60.40.1890">
    <property type="entry name" value="PCu(A)C copper chaperone"/>
    <property type="match status" value="1"/>
</dbReference>
<dbReference type="PANTHER" id="PTHR36302:SF1">
    <property type="entry name" value="COPPER CHAPERONE PCU(A)C"/>
    <property type="match status" value="1"/>
</dbReference>
<dbReference type="InterPro" id="IPR007410">
    <property type="entry name" value="LpqE-like"/>
</dbReference>
<proteinExistence type="predicted"/>
<dbReference type="Pfam" id="PF04314">
    <property type="entry name" value="PCuAC"/>
    <property type="match status" value="1"/>
</dbReference>
<keyword evidence="1" id="KW-0732">Signal</keyword>
<dbReference type="HOGENOM" id="CLU_100939_2_2_6"/>
<dbReference type="SUPFAM" id="SSF110087">
    <property type="entry name" value="DR1885-like metal-binding protein"/>
    <property type="match status" value="1"/>
</dbReference>
<dbReference type="KEGG" id="fbl:Fbal_3290"/>
<name>E1SWM7_FERBD</name>
<evidence type="ECO:0000313" key="3">
    <source>
        <dbReference type="Proteomes" id="UP000006683"/>
    </source>
</evidence>
<dbReference type="Proteomes" id="UP000006683">
    <property type="component" value="Chromosome"/>
</dbReference>